<dbReference type="Proteomes" id="UP001140087">
    <property type="component" value="Unassembled WGS sequence"/>
</dbReference>
<gene>
    <name evidence="1" type="ORF">H4R21_003520</name>
</gene>
<evidence type="ECO:0000313" key="1">
    <source>
        <dbReference type="EMBL" id="KAJ2799506.1"/>
    </source>
</evidence>
<name>A0ACC1L2V4_9FUNG</name>
<dbReference type="EMBL" id="JANBUN010001132">
    <property type="protein sequence ID" value="KAJ2799506.1"/>
    <property type="molecule type" value="Genomic_DNA"/>
</dbReference>
<organism evidence="1 2">
    <name type="scientific">Coemansia helicoidea</name>
    <dbReference type="NCBI Taxonomy" id="1286919"/>
    <lineage>
        <taxon>Eukaryota</taxon>
        <taxon>Fungi</taxon>
        <taxon>Fungi incertae sedis</taxon>
        <taxon>Zoopagomycota</taxon>
        <taxon>Kickxellomycotina</taxon>
        <taxon>Kickxellomycetes</taxon>
        <taxon>Kickxellales</taxon>
        <taxon>Kickxellaceae</taxon>
        <taxon>Coemansia</taxon>
    </lineage>
</organism>
<sequence length="75" mass="8408">MRWWRIYLAAFPDLAHLPGEYLSIPSSCCAVSSLFRRGGGPDYAQVAALGRRLADAYICLHNWEAERSSVQHADL</sequence>
<proteinExistence type="predicted"/>
<comment type="caution">
    <text evidence="1">The sequence shown here is derived from an EMBL/GenBank/DDBJ whole genome shotgun (WGS) entry which is preliminary data.</text>
</comment>
<protein>
    <submittedName>
        <fullName evidence="1">Uncharacterized protein</fullName>
    </submittedName>
</protein>
<reference evidence="1" key="1">
    <citation type="submission" date="2022-07" db="EMBL/GenBank/DDBJ databases">
        <title>Phylogenomic reconstructions and comparative analyses of Kickxellomycotina fungi.</title>
        <authorList>
            <person name="Reynolds N.K."/>
            <person name="Stajich J.E."/>
            <person name="Barry K."/>
            <person name="Grigoriev I.V."/>
            <person name="Crous P."/>
            <person name="Smith M.E."/>
        </authorList>
    </citation>
    <scope>NUCLEOTIDE SEQUENCE</scope>
    <source>
        <strain evidence="1">BCRC 34780</strain>
    </source>
</reference>
<keyword evidence="2" id="KW-1185">Reference proteome</keyword>
<accession>A0ACC1L2V4</accession>
<evidence type="ECO:0000313" key="2">
    <source>
        <dbReference type="Proteomes" id="UP001140087"/>
    </source>
</evidence>